<evidence type="ECO:0000313" key="2">
    <source>
        <dbReference type="Proteomes" id="UP001574673"/>
    </source>
</evidence>
<proteinExistence type="predicted"/>
<organism evidence="1 2">
    <name type="scientific">Dentiradicibacter hellwigii</name>
    <dbReference type="NCBI Taxonomy" id="3149053"/>
    <lineage>
        <taxon>Bacteria</taxon>
        <taxon>Pseudomonadati</taxon>
        <taxon>Pseudomonadota</taxon>
        <taxon>Betaproteobacteria</taxon>
        <taxon>Rhodocyclales</taxon>
        <taxon>Rhodocyclaceae</taxon>
        <taxon>Dentiradicibacter</taxon>
    </lineage>
</organism>
<protein>
    <submittedName>
        <fullName evidence="1">Uncharacterized protein</fullName>
    </submittedName>
</protein>
<gene>
    <name evidence="1" type="ORF">ABCS64_05140</name>
</gene>
<evidence type="ECO:0000313" key="1">
    <source>
        <dbReference type="EMBL" id="MFA9949718.1"/>
    </source>
</evidence>
<dbReference type="Proteomes" id="UP001574673">
    <property type="component" value="Unassembled WGS sequence"/>
</dbReference>
<name>A0ABV4UDJ7_9RHOO</name>
<sequence length="60" mass="6931">MRIGENWRRMRQRFAATTFDGALAKALFAKLGIEKSVQESDIAEIAEMARKKYCLIRRLA</sequence>
<reference evidence="2" key="1">
    <citation type="submission" date="2024-06" db="EMBL/GenBank/DDBJ databases">
        <title>Radixoralia hellwigii gen. nov., sp nov., isolated from a root canal in the human oral cavity.</title>
        <authorList>
            <person name="Bartsch S."/>
            <person name="Wittmer A."/>
            <person name="Schulz A.-K."/>
            <person name="Neumann-Schaal M."/>
            <person name="Wolf J."/>
            <person name="Gronow S."/>
            <person name="Tennert C."/>
            <person name="Haecker G."/>
            <person name="Cieplik F."/>
            <person name="Al-Ahmad A."/>
        </authorList>
    </citation>
    <scope>NUCLEOTIDE SEQUENCE [LARGE SCALE GENOMIC DNA]</scope>
    <source>
        <strain evidence="2">Wk13</strain>
    </source>
</reference>
<dbReference type="RefSeq" id="WP_418890828.1">
    <property type="nucleotide sequence ID" value="NZ_JBEUWX010000002.1"/>
</dbReference>
<dbReference type="EMBL" id="JBEUWX010000002">
    <property type="protein sequence ID" value="MFA9949718.1"/>
    <property type="molecule type" value="Genomic_DNA"/>
</dbReference>
<comment type="caution">
    <text evidence="1">The sequence shown here is derived from an EMBL/GenBank/DDBJ whole genome shotgun (WGS) entry which is preliminary data.</text>
</comment>
<keyword evidence="2" id="KW-1185">Reference proteome</keyword>
<accession>A0ABV4UDJ7</accession>